<sequence>MQPRPQDQDFDFDAWMRLARTDPEGFEARRRQLIEAHIAARPSEEQERLRRLQWRIDREIRRHGNPLGACVHLYRWMFDSLARQQQALETLLNGAPSTTRKTARVIPLRPQR</sequence>
<name>A0AAU9CLS3_9GAMM</name>
<dbReference type="RefSeq" id="WP_317705028.1">
    <property type="nucleotide sequence ID" value="NZ_AP024714.1"/>
</dbReference>
<reference evidence="2" key="1">
    <citation type="journal article" date="2024" name="Int. J. Syst. Evol. Microbiol.">
        <title>Methylomarinovum tepidoasis sp. nov., a moderately thermophilic methanotroph of the family Methylothermaceae isolated from a deep-sea hydrothermal field.</title>
        <authorList>
            <person name="Hirayama H."/>
            <person name="Takaki Y."/>
            <person name="Abe M."/>
            <person name="Miyazaki M."/>
            <person name="Uematsu K."/>
            <person name="Matsui Y."/>
            <person name="Takai K."/>
        </authorList>
    </citation>
    <scope>NUCLEOTIDE SEQUENCE [LARGE SCALE GENOMIC DNA]</scope>
    <source>
        <strain evidence="2">IT-9</strain>
    </source>
</reference>
<dbReference type="Proteomes" id="UP001321825">
    <property type="component" value="Chromosome"/>
</dbReference>
<proteinExistence type="predicted"/>
<gene>
    <name evidence="1" type="ORF">MIT9_P2222</name>
</gene>
<dbReference type="AlphaFoldDB" id="A0AAU9CLS3"/>
<dbReference type="EMBL" id="AP024714">
    <property type="protein sequence ID" value="BCX82636.1"/>
    <property type="molecule type" value="Genomic_DNA"/>
</dbReference>
<dbReference type="Pfam" id="PF11333">
    <property type="entry name" value="DUF3135"/>
    <property type="match status" value="1"/>
</dbReference>
<accession>A0AAU9CLS3</accession>
<dbReference type="InterPro" id="IPR021482">
    <property type="entry name" value="DUF3135"/>
</dbReference>
<keyword evidence="2" id="KW-1185">Reference proteome</keyword>
<evidence type="ECO:0000313" key="2">
    <source>
        <dbReference type="Proteomes" id="UP001321825"/>
    </source>
</evidence>
<evidence type="ECO:0008006" key="3">
    <source>
        <dbReference type="Google" id="ProtNLM"/>
    </source>
</evidence>
<organism evidence="1 2">
    <name type="scientific">Methylomarinovum caldicuralii</name>
    <dbReference type="NCBI Taxonomy" id="438856"/>
    <lineage>
        <taxon>Bacteria</taxon>
        <taxon>Pseudomonadati</taxon>
        <taxon>Pseudomonadota</taxon>
        <taxon>Gammaproteobacteria</taxon>
        <taxon>Methylococcales</taxon>
        <taxon>Methylothermaceae</taxon>
        <taxon>Methylomarinovum</taxon>
    </lineage>
</organism>
<evidence type="ECO:0000313" key="1">
    <source>
        <dbReference type="EMBL" id="BCX82636.1"/>
    </source>
</evidence>
<dbReference type="KEGG" id="mcau:MIT9_P2222"/>
<protein>
    <recommendedName>
        <fullName evidence="3">DUF3135 domain-containing protein</fullName>
    </recommendedName>
</protein>